<name>A0A8H4J7D1_9PEZI</name>
<evidence type="ECO:0000256" key="1">
    <source>
        <dbReference type="SAM" id="MobiDB-lite"/>
    </source>
</evidence>
<reference evidence="2" key="1">
    <citation type="submission" date="2020-04" db="EMBL/GenBank/DDBJ databases">
        <title>Genome Assembly and Annotation of Botryosphaeria dothidea sdau 11-99, a Latent Pathogen of Apple Fruit Ring Rot in China.</title>
        <authorList>
            <person name="Yu C."/>
            <person name="Diao Y."/>
            <person name="Lu Q."/>
            <person name="Zhao J."/>
            <person name="Cui S."/>
            <person name="Peng C."/>
            <person name="He B."/>
            <person name="Liu H."/>
        </authorList>
    </citation>
    <scope>NUCLEOTIDE SEQUENCE [LARGE SCALE GENOMIC DNA]</scope>
    <source>
        <strain evidence="2">Sdau11-99</strain>
    </source>
</reference>
<proteinExistence type="predicted"/>
<evidence type="ECO:0000313" key="3">
    <source>
        <dbReference type="Proteomes" id="UP000572817"/>
    </source>
</evidence>
<comment type="caution">
    <text evidence="2">The sequence shown here is derived from an EMBL/GenBank/DDBJ whole genome shotgun (WGS) entry which is preliminary data.</text>
</comment>
<dbReference type="EMBL" id="WWBZ02000001">
    <property type="protein sequence ID" value="KAF4314056.1"/>
    <property type="molecule type" value="Genomic_DNA"/>
</dbReference>
<keyword evidence="3" id="KW-1185">Reference proteome</keyword>
<dbReference type="AlphaFoldDB" id="A0A8H4J7D1"/>
<evidence type="ECO:0000313" key="2">
    <source>
        <dbReference type="EMBL" id="KAF4314056.1"/>
    </source>
</evidence>
<dbReference type="Proteomes" id="UP000572817">
    <property type="component" value="Unassembled WGS sequence"/>
</dbReference>
<accession>A0A8H4J7D1</accession>
<organism evidence="2 3">
    <name type="scientific">Botryosphaeria dothidea</name>
    <dbReference type="NCBI Taxonomy" id="55169"/>
    <lineage>
        <taxon>Eukaryota</taxon>
        <taxon>Fungi</taxon>
        <taxon>Dikarya</taxon>
        <taxon>Ascomycota</taxon>
        <taxon>Pezizomycotina</taxon>
        <taxon>Dothideomycetes</taxon>
        <taxon>Dothideomycetes incertae sedis</taxon>
        <taxon>Botryosphaeriales</taxon>
        <taxon>Botryosphaeriaceae</taxon>
        <taxon>Botryosphaeria</taxon>
    </lineage>
</organism>
<sequence length="600" mass="68839">MSTAEHPSGQWSCVSPWENTLISWKYDQYDVEVVFRHGVQEFCVESCVWYHPFLRHALDTEDEMMVKALKGVVFHQILRDLDPELSRLQKPGQISQRLSWFFNHLVDPKNIANWRAFPDDNLIRDIPYDNPSMLPLYNWNHFRVLEAFRDGLKVQAEAGTIAETLTRGEVYGCILFKDKQLAADGAYHSYLEALVRLTKDAEKGKFDEPDSGYYFVVPRLRAFLRTDDYSTSAMGFLFSWINSWTKAPCLSQLSPNDIRNGESANIYRSCYRLFRAFERLGYAVVAEGRAEDVLDMVGLTPTGQAFIRLPDLGTFVKTLEPADSGLREPSFSFFRGRNDDAVALERILSFLGSGGSHQSPLSPFSVDKGLRSLRPQPQNHLEKLPQELLDRILDLLLLRPSVYCTKQGFYASPPLETALFETSKRIRHSALLRFVRNSFVVQHSCLQEFLDRCVGINNPAELTRSNTDYWASVQHITLLVTIDASYEWDLADEVDSWEESGRALCELLRKKKGDKADQQTKVTLAFLDTPESYPEGYLRPFFRTCRHFKQFASIEIQLCGSEDYEYGDGRRLEKAYEFLEEESRERAEGADAESGQERDA</sequence>
<gene>
    <name evidence="2" type="ORF">GTA08_BOTSDO01546</name>
</gene>
<protein>
    <submittedName>
        <fullName evidence="2">Uncharacterized protein</fullName>
    </submittedName>
</protein>
<feature type="region of interest" description="Disordered" evidence="1">
    <location>
        <begin position="581"/>
        <end position="600"/>
    </location>
</feature>